<dbReference type="OrthoDB" id="20774at2759"/>
<keyword evidence="2" id="KW-1185">Reference proteome</keyword>
<dbReference type="AlphaFoldDB" id="A0A0N5D1Q3"/>
<protein>
    <submittedName>
        <fullName evidence="3">PH domain-containing protein</fullName>
    </submittedName>
</protein>
<sequence>MVRLPCSNSKEENIYLTLLRTRKNEPERTSIYFIQSYPITMPNEEDWISCILKNLRRKPDPSFHLSIHTSIHTSDPPIHPFIEYRALCGMNKGVQSALFQPLNAAVVLIVIGKGLQCKTARDT</sequence>
<reference evidence="3" key="1">
    <citation type="submission" date="2017-02" db="UniProtKB">
        <authorList>
            <consortium name="WormBaseParasite"/>
        </authorList>
    </citation>
    <scope>IDENTIFICATION</scope>
</reference>
<evidence type="ECO:0000313" key="3">
    <source>
        <dbReference type="WBParaSite" id="TCLT_0000678901-mRNA-1"/>
    </source>
</evidence>
<proteinExistence type="predicted"/>
<dbReference type="WBParaSite" id="TCLT_0000678901-mRNA-1">
    <property type="protein sequence ID" value="TCLT_0000678901-mRNA-1"/>
    <property type="gene ID" value="TCLT_0000678901"/>
</dbReference>
<evidence type="ECO:0000313" key="1">
    <source>
        <dbReference type="EMBL" id="VDN04167.1"/>
    </source>
</evidence>
<reference evidence="1 2" key="2">
    <citation type="submission" date="2018-11" db="EMBL/GenBank/DDBJ databases">
        <authorList>
            <consortium name="Pathogen Informatics"/>
        </authorList>
    </citation>
    <scope>NUCLEOTIDE SEQUENCE [LARGE SCALE GENOMIC DNA]</scope>
</reference>
<dbReference type="Proteomes" id="UP000276776">
    <property type="component" value="Unassembled WGS sequence"/>
</dbReference>
<gene>
    <name evidence="1" type="ORF">TCLT_LOCUS6778</name>
</gene>
<evidence type="ECO:0000313" key="2">
    <source>
        <dbReference type="Proteomes" id="UP000276776"/>
    </source>
</evidence>
<name>A0A0N5D1Q3_THECL</name>
<organism evidence="3">
    <name type="scientific">Thelazia callipaeda</name>
    <name type="common">Oriental eyeworm</name>
    <name type="synonym">Parasitic nematode</name>
    <dbReference type="NCBI Taxonomy" id="103827"/>
    <lineage>
        <taxon>Eukaryota</taxon>
        <taxon>Metazoa</taxon>
        <taxon>Ecdysozoa</taxon>
        <taxon>Nematoda</taxon>
        <taxon>Chromadorea</taxon>
        <taxon>Rhabditida</taxon>
        <taxon>Spirurina</taxon>
        <taxon>Spiruromorpha</taxon>
        <taxon>Thelazioidea</taxon>
        <taxon>Thelaziidae</taxon>
        <taxon>Thelazia</taxon>
    </lineage>
</organism>
<accession>A0A0N5D1Q3</accession>
<dbReference type="EMBL" id="UYYF01004444">
    <property type="protein sequence ID" value="VDN04167.1"/>
    <property type="molecule type" value="Genomic_DNA"/>
</dbReference>